<proteinExistence type="predicted"/>
<dbReference type="RefSeq" id="WP_278200780.1">
    <property type="nucleotide sequence ID" value="NZ_JAOWLT010000002.1"/>
</dbReference>
<evidence type="ECO:0000313" key="1">
    <source>
        <dbReference type="EMBL" id="MDG4976391.1"/>
    </source>
</evidence>
<organism evidence="1 2">
    <name type="scientific">Lactococcus lactis</name>
    <dbReference type="NCBI Taxonomy" id="1358"/>
    <lineage>
        <taxon>Bacteria</taxon>
        <taxon>Bacillati</taxon>
        <taxon>Bacillota</taxon>
        <taxon>Bacilli</taxon>
        <taxon>Lactobacillales</taxon>
        <taxon>Streptococcaceae</taxon>
        <taxon>Lactococcus</taxon>
    </lineage>
</organism>
<dbReference type="EMBL" id="JAOWLV010000003">
    <property type="protein sequence ID" value="MDG4976391.1"/>
    <property type="molecule type" value="Genomic_DNA"/>
</dbReference>
<comment type="caution">
    <text evidence="1">The sequence shown here is derived from an EMBL/GenBank/DDBJ whole genome shotgun (WGS) entry which is preliminary data.</text>
</comment>
<gene>
    <name evidence="1" type="ORF">OGZ50_06550</name>
</gene>
<protein>
    <recommendedName>
        <fullName evidence="3">HK97 gp10 family phage protein</fullName>
    </recommendedName>
</protein>
<accession>A0AAP3Z120</accession>
<reference evidence="1" key="2">
    <citation type="journal article" date="2023" name="Food Microbiol.">
        <title>Evaluation of the fermentation potential of lactic acid bacteria isolated from herbs, fruits and vegetables as starter cultures in nut-based milk alternatives.</title>
        <authorList>
            <person name="Huang W."/>
            <person name="Dong A."/>
            <person name="Pham H.T."/>
            <person name="Zhou C."/>
            <person name="Huo Z."/>
            <person name="Watjen A.P."/>
            <person name="Prakash S."/>
            <person name="Bang-Berthelsen C.H."/>
            <person name="Turner M.S."/>
        </authorList>
    </citation>
    <scope>NUCLEOTIDE SEQUENCE</scope>
    <source>
        <strain evidence="1">54</strain>
    </source>
</reference>
<evidence type="ECO:0008006" key="3">
    <source>
        <dbReference type="Google" id="ProtNLM"/>
    </source>
</evidence>
<dbReference type="AlphaFoldDB" id="A0AAP3Z120"/>
<sequence length="128" mass="14747">MADIFAQMLRDIDQYTKQKAQEAEGIMKDVINKKTGALSDSVEVERIEFANYKVGVNENKLINDERNAGNVNYVKFYFDGNRPHTIRAKNGGVLHWRLNGKDYYAKSVKHPGSKPHNFIQDTLDRMKK</sequence>
<name>A0AAP3Z120_9LACT</name>
<evidence type="ECO:0000313" key="2">
    <source>
        <dbReference type="Proteomes" id="UP001152598"/>
    </source>
</evidence>
<dbReference type="Proteomes" id="UP001152598">
    <property type="component" value="Unassembled WGS sequence"/>
</dbReference>
<reference evidence="1" key="1">
    <citation type="submission" date="2022-10" db="EMBL/GenBank/DDBJ databases">
        <authorList>
            <person name="Turner M.S."/>
            <person name="Huang W."/>
        </authorList>
    </citation>
    <scope>NUCLEOTIDE SEQUENCE</scope>
    <source>
        <strain evidence="1">54</strain>
    </source>
</reference>